<gene>
    <name evidence="1" type="ORF">GCWU000323_02890</name>
</gene>
<dbReference type="Proteomes" id="UP000006233">
    <property type="component" value="Unassembled WGS sequence"/>
</dbReference>
<reference evidence="1 2" key="1">
    <citation type="submission" date="2009-09" db="EMBL/GenBank/DDBJ databases">
        <authorList>
            <person name="Weinstock G."/>
            <person name="Sodergren E."/>
            <person name="Clifton S."/>
            <person name="Fulton L."/>
            <person name="Fulton B."/>
            <person name="Courtney L."/>
            <person name="Fronick C."/>
            <person name="Harrison M."/>
            <person name="Strong C."/>
            <person name="Farmer C."/>
            <person name="Delahaunty K."/>
            <person name="Markovic C."/>
            <person name="Hall O."/>
            <person name="Minx P."/>
            <person name="Tomlinson C."/>
            <person name="Mitreva M."/>
            <person name="Nelson J."/>
            <person name="Hou S."/>
            <person name="Wollam A."/>
            <person name="Pepin K.H."/>
            <person name="Johnson M."/>
            <person name="Bhonagiri V."/>
            <person name="Nash W.E."/>
            <person name="Warren W."/>
            <person name="Chinwalla A."/>
            <person name="Mardis E.R."/>
            <person name="Wilson R.K."/>
        </authorList>
    </citation>
    <scope>NUCLEOTIDE SEQUENCE [LARGE SCALE GENOMIC DNA]</scope>
    <source>
        <strain evidence="1 2">F0254</strain>
    </source>
</reference>
<evidence type="ECO:0000313" key="1">
    <source>
        <dbReference type="EMBL" id="EEX73098.1"/>
    </source>
</evidence>
<sequence>MKGGKMDKTDKEIIGILKYEIVKKFNLQNDIVYIGQQNIDHIKKNILMIIIYF</sequence>
<name>C9N213_9FUSO</name>
<dbReference type="HOGENOM" id="CLU_3063042_0_0_0"/>
<comment type="caution">
    <text evidence="1">The sequence shown here is derived from an EMBL/GenBank/DDBJ whole genome shotgun (WGS) entry which is preliminary data.</text>
</comment>
<evidence type="ECO:0000313" key="2">
    <source>
        <dbReference type="Proteomes" id="UP000006233"/>
    </source>
</evidence>
<organism evidence="1 2">
    <name type="scientific">Leptotrichia hofstadii F0254</name>
    <dbReference type="NCBI Taxonomy" id="634994"/>
    <lineage>
        <taxon>Bacteria</taxon>
        <taxon>Fusobacteriati</taxon>
        <taxon>Fusobacteriota</taxon>
        <taxon>Fusobacteriia</taxon>
        <taxon>Fusobacteriales</taxon>
        <taxon>Leptotrichiaceae</taxon>
        <taxon>Leptotrichia</taxon>
    </lineage>
</organism>
<dbReference type="EMBL" id="ACVB02000036">
    <property type="protein sequence ID" value="EEX73098.1"/>
    <property type="molecule type" value="Genomic_DNA"/>
</dbReference>
<dbReference type="AlphaFoldDB" id="C9N213"/>
<protein>
    <submittedName>
        <fullName evidence="1">Uncharacterized protein</fullName>
    </submittedName>
</protein>
<accession>C9N213</accession>
<proteinExistence type="predicted"/>